<reference evidence="12 13" key="1">
    <citation type="submission" date="2022-06" db="EMBL/GenBank/DDBJ databases">
        <title>Isolation of gut microbiota from human fecal samples.</title>
        <authorList>
            <person name="Pamer E.G."/>
            <person name="Barat B."/>
            <person name="Waligurski E."/>
            <person name="Medina S."/>
            <person name="Paddock L."/>
            <person name="Mostad J."/>
        </authorList>
    </citation>
    <scope>NUCLEOTIDE SEQUENCE [LARGE SCALE GENOMIC DNA]</scope>
    <source>
        <strain evidence="12 13">DFI.6.1</strain>
    </source>
</reference>
<evidence type="ECO:0000256" key="7">
    <source>
        <dbReference type="ARBA" id="ARBA00022777"/>
    </source>
</evidence>
<protein>
    <recommendedName>
        <fullName evidence="9">Ascorbate-specific PTS system EIIA component</fullName>
    </recommendedName>
    <alternativeName>
        <fullName evidence="10">Ascorbate-specific phosphotransferase enzyme IIA component</fullName>
    </alternativeName>
</protein>
<dbReference type="PROSITE" id="PS51094">
    <property type="entry name" value="PTS_EIIA_TYPE_2"/>
    <property type="match status" value="1"/>
</dbReference>
<evidence type="ECO:0000256" key="3">
    <source>
        <dbReference type="ARBA" id="ARBA00022490"/>
    </source>
</evidence>
<evidence type="ECO:0000256" key="5">
    <source>
        <dbReference type="ARBA" id="ARBA00022679"/>
    </source>
</evidence>
<dbReference type="InterPro" id="IPR002178">
    <property type="entry name" value="PTS_EIIA_type-2_dom"/>
</dbReference>
<evidence type="ECO:0000256" key="10">
    <source>
        <dbReference type="ARBA" id="ARBA00042072"/>
    </source>
</evidence>
<dbReference type="Pfam" id="PF00359">
    <property type="entry name" value="PTS_EIIA_2"/>
    <property type="match status" value="1"/>
</dbReference>
<proteinExistence type="predicted"/>
<dbReference type="Gene3D" id="3.40.930.10">
    <property type="entry name" value="Mannitol-specific EII, Chain A"/>
    <property type="match status" value="1"/>
</dbReference>
<comment type="function">
    <text evidence="8">The phosphoenolpyruvate-dependent sugar phosphotransferase system (sugar PTS), a major carbohydrate active transport system, catalyzes the phosphorylation of incoming sugar substrates concomitantly with their translocation across the cell membrane. The enzyme II UlaABC PTS system is involved in ascorbate transport.</text>
</comment>
<name>A0ABT1SJE2_9FIRM</name>
<comment type="caution">
    <text evidence="12">The sequence shown here is derived from an EMBL/GenBank/DDBJ whole genome shotgun (WGS) entry which is preliminary data.</text>
</comment>
<keyword evidence="7" id="KW-0418">Kinase</keyword>
<dbReference type="EMBL" id="JANGCH010000003">
    <property type="protein sequence ID" value="MCQ5121325.1"/>
    <property type="molecule type" value="Genomic_DNA"/>
</dbReference>
<keyword evidence="6" id="KW-0598">Phosphotransferase system</keyword>
<keyword evidence="2" id="KW-0813">Transport</keyword>
<evidence type="ECO:0000259" key="11">
    <source>
        <dbReference type="PROSITE" id="PS51094"/>
    </source>
</evidence>
<organism evidence="12 13">
    <name type="scientific">Massilicoli timonensis</name>
    <dbReference type="NCBI Taxonomy" id="2015901"/>
    <lineage>
        <taxon>Bacteria</taxon>
        <taxon>Bacillati</taxon>
        <taxon>Bacillota</taxon>
        <taxon>Erysipelotrichia</taxon>
        <taxon>Erysipelotrichales</taxon>
        <taxon>Erysipelotrichaceae</taxon>
        <taxon>Massilicoli</taxon>
    </lineage>
</organism>
<dbReference type="PANTHER" id="PTHR36203:SF1">
    <property type="entry name" value="ASCORBATE-SPECIFIC PTS SYSTEM EIIA COMPONENT"/>
    <property type="match status" value="1"/>
</dbReference>
<keyword evidence="13" id="KW-1185">Reference proteome</keyword>
<evidence type="ECO:0000256" key="4">
    <source>
        <dbReference type="ARBA" id="ARBA00022553"/>
    </source>
</evidence>
<dbReference type="Proteomes" id="UP001524435">
    <property type="component" value="Unassembled WGS sequence"/>
</dbReference>
<dbReference type="SUPFAM" id="SSF55804">
    <property type="entry name" value="Phoshotransferase/anion transport protein"/>
    <property type="match status" value="1"/>
</dbReference>
<evidence type="ECO:0000256" key="9">
    <source>
        <dbReference type="ARBA" id="ARBA00041175"/>
    </source>
</evidence>
<dbReference type="InterPro" id="IPR051351">
    <property type="entry name" value="Ascorbate-PTS_EIIA_comp"/>
</dbReference>
<dbReference type="InterPro" id="IPR016152">
    <property type="entry name" value="PTrfase/Anion_transptr"/>
</dbReference>
<evidence type="ECO:0000256" key="1">
    <source>
        <dbReference type="ARBA" id="ARBA00004496"/>
    </source>
</evidence>
<comment type="subcellular location">
    <subcellularLocation>
        <location evidence="1">Cytoplasm</location>
    </subcellularLocation>
</comment>
<evidence type="ECO:0000256" key="6">
    <source>
        <dbReference type="ARBA" id="ARBA00022683"/>
    </source>
</evidence>
<feature type="domain" description="PTS EIIA type-2" evidence="11">
    <location>
        <begin position="4"/>
        <end position="147"/>
    </location>
</feature>
<keyword evidence="5" id="KW-0808">Transferase</keyword>
<accession>A0ABT1SJE2</accession>
<keyword evidence="3" id="KW-0963">Cytoplasm</keyword>
<evidence type="ECO:0000313" key="13">
    <source>
        <dbReference type="Proteomes" id="UP001524435"/>
    </source>
</evidence>
<sequence length="147" mass="16754">MIRDYLTEDLVLCDKEVNDWREAARVAGKLLQDKDKVNDAFIASMIETVEKFGPYMILVPKVCFFHGQPGENVKEPCLSLVVFREAITFSDFDDQEISCCFAFGATDAQSHMEMIRSVAQILQDEDFIQAITGNEPKEKIMAMIQNY</sequence>
<evidence type="ECO:0000256" key="8">
    <source>
        <dbReference type="ARBA" id="ARBA00037387"/>
    </source>
</evidence>
<dbReference type="RefSeq" id="WP_256197479.1">
    <property type="nucleotide sequence ID" value="NZ_CALVCM010000004.1"/>
</dbReference>
<dbReference type="PANTHER" id="PTHR36203">
    <property type="entry name" value="ASCORBATE-SPECIFIC PTS SYSTEM EIIA COMPONENT"/>
    <property type="match status" value="1"/>
</dbReference>
<keyword evidence="12" id="KW-0762">Sugar transport</keyword>
<evidence type="ECO:0000313" key="12">
    <source>
        <dbReference type="EMBL" id="MCQ5121325.1"/>
    </source>
</evidence>
<gene>
    <name evidence="12" type="ORF">NE663_03495</name>
</gene>
<keyword evidence="4" id="KW-0597">Phosphoprotein</keyword>
<evidence type="ECO:0000256" key="2">
    <source>
        <dbReference type="ARBA" id="ARBA00022448"/>
    </source>
</evidence>